<dbReference type="Pfam" id="PF13205">
    <property type="entry name" value="Big_5"/>
    <property type="match status" value="1"/>
</dbReference>
<dbReference type="AlphaFoldDB" id="A0A1F5R2B7"/>
<dbReference type="Pfam" id="PF11999">
    <property type="entry name" value="Ice_binding"/>
    <property type="match status" value="2"/>
</dbReference>
<dbReference type="Gene3D" id="2.60.40.10">
    <property type="entry name" value="Immunoglobulins"/>
    <property type="match status" value="1"/>
</dbReference>
<dbReference type="InterPro" id="IPR013783">
    <property type="entry name" value="Ig-like_fold"/>
</dbReference>
<feature type="domain" description="SbsA Ig-like" evidence="3">
    <location>
        <begin position="341"/>
        <end position="445"/>
    </location>
</feature>
<dbReference type="InterPro" id="IPR014755">
    <property type="entry name" value="Cu-Rt/internalin_Ig-like"/>
</dbReference>
<name>A0A1F5R2B7_9BACT</name>
<evidence type="ECO:0000313" key="6">
    <source>
        <dbReference type="Proteomes" id="UP000177230"/>
    </source>
</evidence>
<dbReference type="InterPro" id="IPR025965">
    <property type="entry name" value="FlgD/Vpr_Ig-like"/>
</dbReference>
<dbReference type="InterPro" id="IPR021884">
    <property type="entry name" value="Ice-bd_prot"/>
</dbReference>
<evidence type="ECO:0008006" key="7">
    <source>
        <dbReference type="Google" id="ProtNLM"/>
    </source>
</evidence>
<dbReference type="EMBL" id="MFFM01000050">
    <property type="protein sequence ID" value="OGF08061.1"/>
    <property type="molecule type" value="Genomic_DNA"/>
</dbReference>
<comment type="caution">
    <text evidence="5">The sequence shown here is derived from an EMBL/GenBank/DDBJ whole genome shotgun (WGS) entry which is preliminary data.</text>
</comment>
<organism evidence="5 6">
    <name type="scientific">Candidatus Edwardsbacteria bacterium GWF2_54_11</name>
    <dbReference type="NCBI Taxonomy" id="1817851"/>
    <lineage>
        <taxon>Bacteria</taxon>
        <taxon>Candidatus Edwardsiibacteriota</taxon>
    </lineage>
</organism>
<evidence type="ECO:0000259" key="3">
    <source>
        <dbReference type="Pfam" id="PF13205"/>
    </source>
</evidence>
<dbReference type="InterPro" id="IPR026444">
    <property type="entry name" value="Secre_tail"/>
</dbReference>
<dbReference type="Gene3D" id="2.60.40.4070">
    <property type="match status" value="1"/>
</dbReference>
<proteinExistence type="inferred from homology"/>
<feature type="domain" description="FlgD/Vpr Ig-like" evidence="4">
    <location>
        <begin position="709"/>
        <end position="764"/>
    </location>
</feature>
<evidence type="ECO:0000256" key="2">
    <source>
        <dbReference type="ARBA" id="ARBA00022729"/>
    </source>
</evidence>
<accession>A0A1F5R2B7</accession>
<dbReference type="InterPro" id="IPR032812">
    <property type="entry name" value="SbsA_Ig"/>
</dbReference>
<reference evidence="5 6" key="1">
    <citation type="journal article" date="2016" name="Nat. Commun.">
        <title>Thousands of microbial genomes shed light on interconnected biogeochemical processes in an aquifer system.</title>
        <authorList>
            <person name="Anantharaman K."/>
            <person name="Brown C.T."/>
            <person name="Hug L.A."/>
            <person name="Sharon I."/>
            <person name="Castelle C.J."/>
            <person name="Probst A.J."/>
            <person name="Thomas B.C."/>
            <person name="Singh A."/>
            <person name="Wilkins M.J."/>
            <person name="Karaoz U."/>
            <person name="Brodie E.L."/>
            <person name="Williams K.H."/>
            <person name="Hubbard S.S."/>
            <person name="Banfield J.F."/>
        </authorList>
    </citation>
    <scope>NUCLEOTIDE SEQUENCE [LARGE SCALE GENOMIC DNA]</scope>
</reference>
<evidence type="ECO:0000259" key="4">
    <source>
        <dbReference type="Pfam" id="PF13860"/>
    </source>
</evidence>
<gene>
    <name evidence="5" type="ORF">A2024_02030</name>
</gene>
<dbReference type="Pfam" id="PF13860">
    <property type="entry name" value="FlgD_ig"/>
    <property type="match status" value="1"/>
</dbReference>
<keyword evidence="2" id="KW-0732">Signal</keyword>
<protein>
    <recommendedName>
        <fullName evidence="7">FlgD Ig-like domain-containing protein</fullName>
    </recommendedName>
</protein>
<dbReference type="NCBIfam" id="TIGR04183">
    <property type="entry name" value="Por_Secre_tail"/>
    <property type="match status" value="1"/>
</dbReference>
<dbReference type="Proteomes" id="UP000177230">
    <property type="component" value="Unassembled WGS sequence"/>
</dbReference>
<comment type="similarity">
    <text evidence="1">Belongs to the ice-binding protein family.</text>
</comment>
<evidence type="ECO:0000313" key="5">
    <source>
        <dbReference type="EMBL" id="OGF08061.1"/>
    </source>
</evidence>
<dbReference type="Gene3D" id="2.60.40.1220">
    <property type="match status" value="1"/>
</dbReference>
<evidence type="ECO:0000256" key="1">
    <source>
        <dbReference type="ARBA" id="ARBA00005445"/>
    </source>
</evidence>
<sequence>MALVMCVTNGYGATPVDLGTAGNFAILAESGISTTAGSLIAGNIGVSPAAAGTITGPFGLVMSLDSTYSTSSLVTEKVYAANYKEPTPTELGVAIGNMVTAYGVAAGRTPDSTELHSGILSGQTLYPGTYFWSSTVLINDTLTLDGDSNAVWVFQIAQTLTLGSGAMIKLTGGAQPKNIFWQVTGQTTLGTYSDFKGIILDATAIVIMTGAAFNGRALAQTAVTLDAVAFTAPVTVDTTAQDTIPPTVTVIAPNGGEAWNIGSSRLIVWSQSDNVGVTESEVSYSIDNGANWDPIWTGLDTSYNWMVPNTPSTFALVKVTARDSAGNSSADTSDGVFTINDSIPPTVISTDPPNSTIDVSIYTKITATFSESMDSLTIDTLTFTVKQGLTPIRGVVTYVDSVKTATFAPYDNLDTNAVYTATITTGATDLGGNALDSAYVWSFTTGMTTNRTPVDLGLAGNFVILSKAGISTTGTTQIVGDMGVSPIAATAITGFGLIMAADSAYSTSTLVDGKIYAADYKAPTPTYVGTAVSNMETAFTDAAGRTLPDFTELHAGNLTGKTLVRGLYKWSTGVLINAPGVTLTGDSNDVWIFQIDGTLIVGSGAIVYLSGGALAKNIFWQVADQTTLGSTTQFKGNILDYTAIVMQDGGTLDGRALAQTEVTLIGNTLTIPTGVEQPIEGLLTYGKLQLMPCRPNPSSGLVTISYALPRSGNISLNIYDIRGRLVSTLAQGQKSAGSYNITWRGNDRQGRKVSSGVYIYRLNYEGTSLTRRLVLVR</sequence>